<dbReference type="RefSeq" id="WP_210651568.1">
    <property type="nucleotide sequence ID" value="NZ_JAGKQQ010000001.1"/>
</dbReference>
<dbReference type="Proteomes" id="UP000676565">
    <property type="component" value="Unassembled WGS sequence"/>
</dbReference>
<protein>
    <recommendedName>
        <fullName evidence="3">Transposase IS4-like domain-containing protein</fullName>
    </recommendedName>
</protein>
<comment type="caution">
    <text evidence="1">The sequence shown here is derived from an EMBL/GenBank/DDBJ whole genome shotgun (WGS) entry which is preliminary data.</text>
</comment>
<organism evidence="1 2">
    <name type="scientific">Gemmata palustris</name>
    <dbReference type="NCBI Taxonomy" id="2822762"/>
    <lineage>
        <taxon>Bacteria</taxon>
        <taxon>Pseudomonadati</taxon>
        <taxon>Planctomycetota</taxon>
        <taxon>Planctomycetia</taxon>
        <taxon>Gemmatales</taxon>
        <taxon>Gemmataceae</taxon>
        <taxon>Gemmata</taxon>
    </lineage>
</organism>
<gene>
    <name evidence="1" type="ORF">J8F10_00550</name>
</gene>
<evidence type="ECO:0000313" key="1">
    <source>
        <dbReference type="EMBL" id="MBP3953790.1"/>
    </source>
</evidence>
<proteinExistence type="predicted"/>
<reference evidence="1 2" key="1">
    <citation type="submission" date="2021-04" db="EMBL/GenBank/DDBJ databases">
        <authorList>
            <person name="Ivanova A."/>
        </authorList>
    </citation>
    <scope>NUCLEOTIDE SEQUENCE [LARGE SCALE GENOMIC DNA]</scope>
    <source>
        <strain evidence="1 2">G18</strain>
    </source>
</reference>
<name>A0ABS5BJD7_9BACT</name>
<evidence type="ECO:0000313" key="2">
    <source>
        <dbReference type="Proteomes" id="UP000676565"/>
    </source>
</evidence>
<dbReference type="EMBL" id="JAGKQQ010000001">
    <property type="protein sequence ID" value="MBP3953790.1"/>
    <property type="molecule type" value="Genomic_DNA"/>
</dbReference>
<sequence length="204" mass="22576">MRRGYSTITPAVVHALTRRTLERALGWTDYKRSVTRTQLLDLVLLIAGTTRTLFAVVTRYFGFSHETARQAMHANRGSWTNSRPGWWMPFTRWRGSRAGTGAPVDVCHRCALRPLYGDRSTPGIIGGPKKAGTSFFHAHATGVLIHKHRRYTVGLMSVTKGTKPHQQVQTLLDQVAARGLTVRGVVLDAGFDSGRPCCCCRNGT</sequence>
<evidence type="ECO:0008006" key="3">
    <source>
        <dbReference type="Google" id="ProtNLM"/>
    </source>
</evidence>
<keyword evidence="2" id="KW-1185">Reference proteome</keyword>
<accession>A0ABS5BJD7</accession>